<dbReference type="InterPro" id="IPR001296">
    <property type="entry name" value="Glyco_trans_1"/>
</dbReference>
<dbReference type="Pfam" id="PF00534">
    <property type="entry name" value="Glycos_transf_1"/>
    <property type="match status" value="1"/>
</dbReference>
<organism evidence="2">
    <name type="scientific">freshwater metagenome</name>
    <dbReference type="NCBI Taxonomy" id="449393"/>
    <lineage>
        <taxon>unclassified sequences</taxon>
        <taxon>metagenomes</taxon>
        <taxon>ecological metagenomes</taxon>
    </lineage>
</organism>
<proteinExistence type="predicted"/>
<dbReference type="EMBL" id="CAEZSU010000152">
    <property type="protein sequence ID" value="CAB4558171.1"/>
    <property type="molecule type" value="Genomic_DNA"/>
</dbReference>
<evidence type="ECO:0000313" key="2">
    <source>
        <dbReference type="EMBL" id="CAB4558171.1"/>
    </source>
</evidence>
<dbReference type="AlphaFoldDB" id="A0A6J6D2F2"/>
<evidence type="ECO:0000259" key="1">
    <source>
        <dbReference type="Pfam" id="PF00534"/>
    </source>
</evidence>
<protein>
    <submittedName>
        <fullName evidence="2">Unannotated protein</fullName>
    </submittedName>
</protein>
<reference evidence="2" key="1">
    <citation type="submission" date="2020-05" db="EMBL/GenBank/DDBJ databases">
        <authorList>
            <person name="Chiriac C."/>
            <person name="Salcher M."/>
            <person name="Ghai R."/>
            <person name="Kavagutti S V."/>
        </authorList>
    </citation>
    <scope>NUCLEOTIDE SEQUENCE</scope>
</reference>
<dbReference type="Gene3D" id="3.40.50.2000">
    <property type="entry name" value="Glycogen Phosphorylase B"/>
    <property type="match status" value="1"/>
</dbReference>
<dbReference type="GO" id="GO:0016757">
    <property type="term" value="F:glycosyltransferase activity"/>
    <property type="evidence" value="ECO:0007669"/>
    <property type="project" value="InterPro"/>
</dbReference>
<sequence>MSTCAVLSFRLGGTDGVSIVTDTWINALHRAGFEVRTVAGEGDVDILLPELAIGRWPDGSAGLHGPEAATEADIAQVCELVSAALADCDLVVVENIGSIPMNLPAAIAVARAREGRPTIWHHHDPAWQRDRYADVVELPPREAVPSGQWRHVTINELTRQQFLDRGFAATTILNGFDVHAELGDRENERRRLGFGADELVLVHPVRAIERKNVPLAIDIAQQLGATYWITGPAEEGYTDTLQSLLESARSTGLKVVHEPSTSLADMYAASDVVVFPSTWEGFGNPPIDAAIHRRPAIVGHYLVAEELRALGFIWFDPDNLDALKTWISAPDASLLDHNFEVVSSALSLEVMQSVLTDLLDEAGWLP</sequence>
<gene>
    <name evidence="2" type="ORF">UFOPK1495_01323</name>
</gene>
<name>A0A6J6D2F2_9ZZZZ</name>
<accession>A0A6J6D2F2</accession>
<dbReference type="SUPFAM" id="SSF53756">
    <property type="entry name" value="UDP-Glycosyltransferase/glycogen phosphorylase"/>
    <property type="match status" value="1"/>
</dbReference>
<dbReference type="CDD" id="cd03801">
    <property type="entry name" value="GT4_PimA-like"/>
    <property type="match status" value="1"/>
</dbReference>
<feature type="domain" description="Glycosyl transferase family 1" evidence="1">
    <location>
        <begin position="184"/>
        <end position="324"/>
    </location>
</feature>